<protein>
    <submittedName>
        <fullName evidence="11">Mechanosensitive ion channel protein</fullName>
    </submittedName>
</protein>
<keyword evidence="6 7" id="KW-0472">Membrane</keyword>
<dbReference type="SUPFAM" id="SSF82689">
    <property type="entry name" value="Mechanosensitive channel protein MscS (YggB), C-terminal domain"/>
    <property type="match status" value="1"/>
</dbReference>
<evidence type="ECO:0000313" key="12">
    <source>
        <dbReference type="Proteomes" id="UP000626220"/>
    </source>
</evidence>
<sequence length="449" mass="49620">MDELIATKTISTLLGDFWSLFWTQVQLFLLPGWRQYQLGIILALVLAAWLLRLFFEPRLDLWARSREGWPKWRLRLLIQLRQRLGLFCYAVLAWIVYGVMQQATWPSRSYLIGVAAAIVTVWVLVGLLSRLVRNTTLRRIVAWGLWIYGTLFALGLDDDVGRILDEASVSVGDVTLSLLTLLKAAVLIALLLTVARLATQRAARALDRNEDISPSMAVLATKAVQVLVYGFVFLVSIRSLGVDLTGFAVLSGAIGVGIGFGLQKVVSNLVSGIIILLDKSIKPGDVISLGDTFGWIGSLGARYVSVVTRDGKEYLIPNEDLITSQVVNWSYSDAYVRLDLFFGTSYNDDPHKVRKVAVEAAETVGRVLSHPARPVCHIVGFGDSSVDFVLRFWIADPAGGLTNIKGQVYLALWDAFKANGFSIPFPQREVRVLEGSTLETRPRGADLPD</sequence>
<dbReference type="Pfam" id="PF00924">
    <property type="entry name" value="MS_channel_2nd"/>
    <property type="match status" value="1"/>
</dbReference>
<name>A0A8J3GTM5_9RHOB</name>
<evidence type="ECO:0000256" key="3">
    <source>
        <dbReference type="ARBA" id="ARBA00022475"/>
    </source>
</evidence>
<dbReference type="InterPro" id="IPR049142">
    <property type="entry name" value="MS_channel_1st"/>
</dbReference>
<evidence type="ECO:0000313" key="11">
    <source>
        <dbReference type="EMBL" id="GHF35749.1"/>
    </source>
</evidence>
<dbReference type="SUPFAM" id="SSF50182">
    <property type="entry name" value="Sm-like ribonucleoproteins"/>
    <property type="match status" value="1"/>
</dbReference>
<dbReference type="InterPro" id="IPR006685">
    <property type="entry name" value="MscS_channel_2nd"/>
</dbReference>
<dbReference type="Proteomes" id="UP000626220">
    <property type="component" value="Unassembled WGS sequence"/>
</dbReference>
<feature type="domain" description="Mechanosensitive ion channel MscS" evidence="8">
    <location>
        <begin position="265"/>
        <end position="330"/>
    </location>
</feature>
<reference evidence="11" key="2">
    <citation type="submission" date="2020-09" db="EMBL/GenBank/DDBJ databases">
        <authorList>
            <person name="Sun Q."/>
            <person name="Kim S."/>
        </authorList>
    </citation>
    <scope>NUCLEOTIDE SEQUENCE</scope>
    <source>
        <strain evidence="11">KCTC 42650</strain>
    </source>
</reference>
<evidence type="ECO:0000259" key="10">
    <source>
        <dbReference type="Pfam" id="PF21088"/>
    </source>
</evidence>
<evidence type="ECO:0000256" key="6">
    <source>
        <dbReference type="ARBA" id="ARBA00023136"/>
    </source>
</evidence>
<feature type="transmembrane region" description="Helical" evidence="7">
    <location>
        <begin position="176"/>
        <end position="195"/>
    </location>
</feature>
<keyword evidence="4 7" id="KW-0812">Transmembrane</keyword>
<gene>
    <name evidence="11" type="ORF">GCM10017056_04320</name>
</gene>
<feature type="transmembrane region" description="Helical" evidence="7">
    <location>
        <begin position="36"/>
        <end position="55"/>
    </location>
</feature>
<feature type="transmembrane region" description="Helical" evidence="7">
    <location>
        <begin position="216"/>
        <end position="238"/>
    </location>
</feature>
<keyword evidence="12" id="KW-1185">Reference proteome</keyword>
<feature type="transmembrane region" description="Helical" evidence="7">
    <location>
        <begin position="76"/>
        <end position="97"/>
    </location>
</feature>
<feature type="transmembrane region" description="Helical" evidence="7">
    <location>
        <begin position="109"/>
        <end position="128"/>
    </location>
</feature>
<feature type="domain" description="Mechanosensitive ion channel transmembrane helices 2/3" evidence="10">
    <location>
        <begin position="226"/>
        <end position="263"/>
    </location>
</feature>
<organism evidence="11 12">
    <name type="scientific">Seohaeicola zhoushanensis</name>
    <dbReference type="NCBI Taxonomy" id="1569283"/>
    <lineage>
        <taxon>Bacteria</taxon>
        <taxon>Pseudomonadati</taxon>
        <taxon>Pseudomonadota</taxon>
        <taxon>Alphaproteobacteria</taxon>
        <taxon>Rhodobacterales</taxon>
        <taxon>Roseobacteraceae</taxon>
        <taxon>Seohaeicola</taxon>
    </lineage>
</organism>
<dbReference type="InterPro" id="IPR010920">
    <property type="entry name" value="LSM_dom_sf"/>
</dbReference>
<dbReference type="Pfam" id="PF21082">
    <property type="entry name" value="MS_channel_3rd"/>
    <property type="match status" value="1"/>
</dbReference>
<evidence type="ECO:0000259" key="9">
    <source>
        <dbReference type="Pfam" id="PF21082"/>
    </source>
</evidence>
<feature type="transmembrane region" description="Helical" evidence="7">
    <location>
        <begin position="140"/>
        <end position="156"/>
    </location>
</feature>
<dbReference type="Gene3D" id="1.10.287.1260">
    <property type="match status" value="1"/>
</dbReference>
<feature type="domain" description="Mechanosensitive ion channel MscS C-terminal" evidence="9">
    <location>
        <begin position="342"/>
        <end position="423"/>
    </location>
</feature>
<dbReference type="InterPro" id="IPR023408">
    <property type="entry name" value="MscS_beta-dom_sf"/>
</dbReference>
<proteinExistence type="inferred from homology"/>
<dbReference type="EMBL" id="BNCJ01000001">
    <property type="protein sequence ID" value="GHF35749.1"/>
    <property type="molecule type" value="Genomic_DNA"/>
</dbReference>
<dbReference type="InterPro" id="IPR011014">
    <property type="entry name" value="MscS_channel_TM-2"/>
</dbReference>
<comment type="similarity">
    <text evidence="2">Belongs to the MscS (TC 1.A.23) family.</text>
</comment>
<dbReference type="GO" id="GO:0008381">
    <property type="term" value="F:mechanosensitive monoatomic ion channel activity"/>
    <property type="evidence" value="ECO:0007669"/>
    <property type="project" value="UniProtKB-ARBA"/>
</dbReference>
<comment type="subcellular location">
    <subcellularLocation>
        <location evidence="1">Cell membrane</location>
        <topology evidence="1">Multi-pass membrane protein</topology>
    </subcellularLocation>
</comment>
<dbReference type="SUPFAM" id="SSF82861">
    <property type="entry name" value="Mechanosensitive channel protein MscS (YggB), transmembrane region"/>
    <property type="match status" value="1"/>
</dbReference>
<dbReference type="InterPro" id="IPR011066">
    <property type="entry name" value="MscS_channel_C_sf"/>
</dbReference>
<accession>A0A8J3GTM5</accession>
<evidence type="ECO:0000256" key="2">
    <source>
        <dbReference type="ARBA" id="ARBA00008017"/>
    </source>
</evidence>
<dbReference type="GO" id="GO:0005886">
    <property type="term" value="C:plasma membrane"/>
    <property type="evidence" value="ECO:0007669"/>
    <property type="project" value="UniProtKB-SubCell"/>
</dbReference>
<comment type="caution">
    <text evidence="11">The sequence shown here is derived from an EMBL/GenBank/DDBJ whole genome shotgun (WGS) entry which is preliminary data.</text>
</comment>
<dbReference type="InterPro" id="IPR049278">
    <property type="entry name" value="MS_channel_C"/>
</dbReference>
<keyword evidence="5 7" id="KW-1133">Transmembrane helix</keyword>
<evidence type="ECO:0000256" key="7">
    <source>
        <dbReference type="SAM" id="Phobius"/>
    </source>
</evidence>
<reference evidence="11" key="1">
    <citation type="journal article" date="2014" name="Int. J. Syst. Evol. Microbiol.">
        <title>Complete genome sequence of Corynebacterium casei LMG S-19264T (=DSM 44701T), isolated from a smear-ripened cheese.</title>
        <authorList>
            <consortium name="US DOE Joint Genome Institute (JGI-PGF)"/>
            <person name="Walter F."/>
            <person name="Albersmeier A."/>
            <person name="Kalinowski J."/>
            <person name="Ruckert C."/>
        </authorList>
    </citation>
    <scope>NUCLEOTIDE SEQUENCE</scope>
    <source>
        <strain evidence="11">KCTC 42650</strain>
    </source>
</reference>
<evidence type="ECO:0000256" key="1">
    <source>
        <dbReference type="ARBA" id="ARBA00004651"/>
    </source>
</evidence>
<dbReference type="Gene3D" id="3.30.70.100">
    <property type="match status" value="1"/>
</dbReference>
<keyword evidence="3" id="KW-1003">Cell membrane</keyword>
<dbReference type="Gene3D" id="2.30.30.60">
    <property type="match status" value="1"/>
</dbReference>
<evidence type="ECO:0000259" key="8">
    <source>
        <dbReference type="Pfam" id="PF00924"/>
    </source>
</evidence>
<evidence type="ECO:0000256" key="5">
    <source>
        <dbReference type="ARBA" id="ARBA00022989"/>
    </source>
</evidence>
<dbReference type="InterPro" id="IPR052702">
    <property type="entry name" value="MscS-like_channel"/>
</dbReference>
<dbReference type="PANTHER" id="PTHR30347">
    <property type="entry name" value="POTASSIUM CHANNEL RELATED"/>
    <property type="match status" value="1"/>
</dbReference>
<dbReference type="RefSeq" id="WP_189678386.1">
    <property type="nucleotide sequence ID" value="NZ_BNCJ01000001.1"/>
</dbReference>
<dbReference type="AlphaFoldDB" id="A0A8J3GTM5"/>
<dbReference type="Pfam" id="PF21088">
    <property type="entry name" value="MS_channel_1st"/>
    <property type="match status" value="1"/>
</dbReference>
<dbReference type="PANTHER" id="PTHR30347:SF1">
    <property type="entry name" value="MECHANOSENSITIVE CHANNEL MSCK"/>
    <property type="match status" value="1"/>
</dbReference>
<evidence type="ECO:0000256" key="4">
    <source>
        <dbReference type="ARBA" id="ARBA00022692"/>
    </source>
</evidence>